<dbReference type="InterPro" id="IPR006439">
    <property type="entry name" value="HAD-SF_hydro_IA"/>
</dbReference>
<evidence type="ECO:0000256" key="5">
    <source>
        <dbReference type="ARBA" id="ARBA00022723"/>
    </source>
</evidence>
<sequence>MQSYKAIIFDIGGVCVGSPFQGIAKYERQFNLPKNYINVAIEKSGENGAFQRLERGELSIPEFYKIFGVELSDPINKGYYLQYLRSRKTSNIPSLPDKITIDGKKLFRMMMSEAAKINPVVYNAIKKLRVNKFKIAALTNNFQLPIQDQEEIEILGGSPPIEFKKLFDEYIESSVIGLRKPDPKIFLYACEKLGVKPNEVIFLDDIGTNLKAARDLGMKTIKVNLGKSDDAIKELEDLFEWTQSKIKSTAAIKAVKVYSHAKRVNNGNEIKNYFGRKVAIDASMSIYQFLIAVRQQDGQQLTTESGETTSHLMGIFYRTIRMVENGIKPCYVFDGKPPKLKSGELAKRLERRKEASKSLEEAEELGETVDIDKFSRRTVKVTSEHNDECKKLLSLMGIPYVEAPCEAEAQCAALARDKKVYAAASEDMDTLTFSTPVLLRHLTFSEARKLPIGEIHLNKVLEGLNFTMEQFVDLCILLGCDYCDSIKGIGPQRAVELIDKHKSLEEIIRTLDPKKYPIPDDWMYNEARQLFLNPEVLDPKDIDIKWKDPDVEEIVKYLVHEKGFSEDRVRKGVDKLAKHLKTATQGRLDSFFTTLPSSPKAPSKPSKRKGEDEKSNSKSKKPKSTSKRGRPKK</sequence>
<dbReference type="InterPro" id="IPR008918">
    <property type="entry name" value="HhH2"/>
</dbReference>
<evidence type="ECO:0000259" key="18">
    <source>
        <dbReference type="SMART" id="SM00484"/>
    </source>
</evidence>
<dbReference type="PROSITE" id="PS00841">
    <property type="entry name" value="XPG_1"/>
    <property type="match status" value="1"/>
</dbReference>
<dbReference type="InterPro" id="IPR036279">
    <property type="entry name" value="5-3_exonuclease_C_sf"/>
</dbReference>
<dbReference type="GO" id="GO:0005739">
    <property type="term" value="C:mitochondrion"/>
    <property type="evidence" value="ECO:0007669"/>
    <property type="project" value="UniProtKB-SubCell"/>
</dbReference>
<keyword evidence="2 16" id="KW-0597">Phosphoprotein</keyword>
<evidence type="ECO:0000256" key="4">
    <source>
        <dbReference type="ARBA" id="ARBA00022722"/>
    </source>
</evidence>
<dbReference type="InterPro" id="IPR029060">
    <property type="entry name" value="PIN-like_dom_sf"/>
</dbReference>
<dbReference type="PROSITE" id="PS00842">
    <property type="entry name" value="XPG_2"/>
    <property type="match status" value="1"/>
</dbReference>
<keyword evidence="5 16" id="KW-0479">Metal-binding</keyword>
<dbReference type="Gene3D" id="1.10.150.20">
    <property type="entry name" value="5' to 3' exonuclease, C-terminal subdomain"/>
    <property type="match status" value="1"/>
</dbReference>
<dbReference type="InterPro" id="IPR006085">
    <property type="entry name" value="XPG_DNA_repair_N"/>
</dbReference>
<evidence type="ECO:0000256" key="2">
    <source>
        <dbReference type="ARBA" id="ARBA00022553"/>
    </source>
</evidence>
<keyword evidence="3 16" id="KW-0235">DNA replication</keyword>
<dbReference type="GO" id="GO:0006284">
    <property type="term" value="P:base-excision repair"/>
    <property type="evidence" value="ECO:0007669"/>
    <property type="project" value="UniProtKB-UniRule"/>
</dbReference>
<dbReference type="InterPro" id="IPR036412">
    <property type="entry name" value="HAD-like_sf"/>
</dbReference>
<dbReference type="Proteomes" id="UP000684084">
    <property type="component" value="Unassembled WGS sequence"/>
</dbReference>
<keyword evidence="9 16" id="KW-0269">Exonuclease</keyword>
<dbReference type="GO" id="GO:0003677">
    <property type="term" value="F:DNA binding"/>
    <property type="evidence" value="ECO:0007669"/>
    <property type="project" value="UniProtKB-UniRule"/>
</dbReference>
<evidence type="ECO:0000256" key="12">
    <source>
        <dbReference type="ARBA" id="ARBA00023128"/>
    </source>
</evidence>
<evidence type="ECO:0000256" key="13">
    <source>
        <dbReference type="ARBA" id="ARBA00023204"/>
    </source>
</evidence>
<dbReference type="SUPFAM" id="SSF88723">
    <property type="entry name" value="PIN domain-like"/>
    <property type="match status" value="1"/>
</dbReference>
<evidence type="ECO:0000256" key="8">
    <source>
        <dbReference type="ARBA" id="ARBA00022801"/>
    </source>
</evidence>
<dbReference type="GO" id="GO:0000287">
    <property type="term" value="F:magnesium ion binding"/>
    <property type="evidence" value="ECO:0007669"/>
    <property type="project" value="UniProtKB-UniRule"/>
</dbReference>
<dbReference type="Gene3D" id="3.40.50.1010">
    <property type="entry name" value="5'-nuclease"/>
    <property type="match status" value="1"/>
</dbReference>
<dbReference type="EC" id="3.1.-.-" evidence="16"/>
<dbReference type="Gene3D" id="1.10.150.240">
    <property type="entry name" value="Putative phosphatase, domain 2"/>
    <property type="match status" value="1"/>
</dbReference>
<dbReference type="CDD" id="cd09867">
    <property type="entry name" value="PIN_FEN1"/>
    <property type="match status" value="1"/>
</dbReference>
<dbReference type="InterPro" id="IPR023214">
    <property type="entry name" value="HAD_sf"/>
</dbReference>
<dbReference type="Pfam" id="PF00867">
    <property type="entry name" value="XPG_I"/>
    <property type="match status" value="1"/>
</dbReference>
<gene>
    <name evidence="20" type="ORF">CHRIB12_LOCUS5233</name>
</gene>
<evidence type="ECO:0000256" key="17">
    <source>
        <dbReference type="SAM" id="MobiDB-lite"/>
    </source>
</evidence>
<dbReference type="EMBL" id="CAGKOT010000008">
    <property type="protein sequence ID" value="CAB5351650.1"/>
    <property type="molecule type" value="Genomic_DNA"/>
</dbReference>
<dbReference type="CDD" id="cd02603">
    <property type="entry name" value="HAD_sEH-N_like"/>
    <property type="match status" value="1"/>
</dbReference>
<evidence type="ECO:0000313" key="20">
    <source>
        <dbReference type="EMBL" id="CAB5351650.1"/>
    </source>
</evidence>
<evidence type="ECO:0000256" key="11">
    <source>
        <dbReference type="ARBA" id="ARBA00022990"/>
    </source>
</evidence>
<dbReference type="GO" id="GO:0017108">
    <property type="term" value="F:5'-flap endonuclease activity"/>
    <property type="evidence" value="ECO:0007669"/>
    <property type="project" value="UniProtKB-UniRule"/>
</dbReference>
<keyword evidence="13 16" id="KW-0234">DNA repair</keyword>
<dbReference type="GO" id="GO:0005654">
    <property type="term" value="C:nucleoplasm"/>
    <property type="evidence" value="ECO:0007669"/>
    <property type="project" value="UniProtKB-SubCell"/>
</dbReference>
<reference evidence="20" key="1">
    <citation type="submission" date="2020-05" db="EMBL/GenBank/DDBJ databases">
        <authorList>
            <person name="Rincon C."/>
            <person name="Sanders R I."/>
            <person name="Robbins C."/>
            <person name="Chaturvedi A."/>
        </authorList>
    </citation>
    <scope>NUCLEOTIDE SEQUENCE</scope>
    <source>
        <strain evidence="20">CHB12</strain>
    </source>
</reference>
<dbReference type="VEuPathDB" id="FungiDB:RhiirFUN_003191"/>
<dbReference type="SUPFAM" id="SSF56784">
    <property type="entry name" value="HAD-like"/>
    <property type="match status" value="1"/>
</dbReference>
<dbReference type="SFLD" id="SFLDS00003">
    <property type="entry name" value="Haloacid_Dehalogenase"/>
    <property type="match status" value="1"/>
</dbReference>
<dbReference type="GO" id="GO:0016791">
    <property type="term" value="F:phosphatase activity"/>
    <property type="evidence" value="ECO:0007669"/>
    <property type="project" value="UniProtKB-ARBA"/>
</dbReference>
<evidence type="ECO:0000256" key="6">
    <source>
        <dbReference type="ARBA" id="ARBA00022759"/>
    </source>
</evidence>
<evidence type="ECO:0000256" key="14">
    <source>
        <dbReference type="ARBA" id="ARBA00023242"/>
    </source>
</evidence>
<dbReference type="SMART" id="SM00279">
    <property type="entry name" value="HhH2"/>
    <property type="match status" value="1"/>
</dbReference>
<dbReference type="SFLD" id="SFLDG01129">
    <property type="entry name" value="C1.5:_HAD__Beta-PGM__Phosphata"/>
    <property type="match status" value="1"/>
</dbReference>
<organism evidence="20 21">
    <name type="scientific">Rhizophagus irregularis</name>
    <dbReference type="NCBI Taxonomy" id="588596"/>
    <lineage>
        <taxon>Eukaryota</taxon>
        <taxon>Fungi</taxon>
        <taxon>Fungi incertae sedis</taxon>
        <taxon>Mucoromycota</taxon>
        <taxon>Glomeromycotina</taxon>
        <taxon>Glomeromycetes</taxon>
        <taxon>Glomerales</taxon>
        <taxon>Glomeraceae</taxon>
        <taxon>Rhizophagus</taxon>
    </lineage>
</organism>
<keyword evidence="14 16" id="KW-0539">Nucleus</keyword>
<dbReference type="InterPro" id="IPR023426">
    <property type="entry name" value="Flap_endonuc"/>
</dbReference>
<dbReference type="SMART" id="SM00484">
    <property type="entry name" value="XPGI"/>
    <property type="match status" value="1"/>
</dbReference>
<keyword evidence="6 16" id="KW-0255">Endonuclease</keyword>
<dbReference type="OrthoDB" id="1937206at2759"/>
<dbReference type="SMART" id="SM00485">
    <property type="entry name" value="XPGN"/>
    <property type="match status" value="1"/>
</dbReference>
<dbReference type="GO" id="GO:0043137">
    <property type="term" value="P:DNA replication, removal of RNA primer"/>
    <property type="evidence" value="ECO:0007669"/>
    <property type="project" value="UniProtKB-UniRule"/>
</dbReference>
<dbReference type="InterPro" id="IPR023198">
    <property type="entry name" value="PGP-like_dom2"/>
</dbReference>
<feature type="region of interest" description="Disordered" evidence="17">
    <location>
        <begin position="588"/>
        <end position="633"/>
    </location>
</feature>
<dbReference type="FunFam" id="1.10.150.20:FF:000009">
    <property type="entry name" value="Flap endonuclease 1"/>
    <property type="match status" value="1"/>
</dbReference>
<dbReference type="HAMAP" id="MF_00614">
    <property type="entry name" value="Fen"/>
    <property type="match status" value="1"/>
</dbReference>
<dbReference type="VEuPathDB" id="FungiDB:RhiirFUN_003190"/>
<dbReference type="InterPro" id="IPR019974">
    <property type="entry name" value="XPG_CS"/>
</dbReference>
<dbReference type="FunFam" id="3.40.50.1010:FF:000003">
    <property type="entry name" value="Flap endonuclease 1"/>
    <property type="match status" value="1"/>
</dbReference>
<dbReference type="InterPro" id="IPR011945">
    <property type="entry name" value="HAD-SF_ppase_IA/epoxid_hydro_N"/>
</dbReference>
<evidence type="ECO:0000313" key="21">
    <source>
        <dbReference type="Proteomes" id="UP000684084"/>
    </source>
</evidence>
<keyword evidence="11" id="KW-0007">Acetylation</keyword>
<comment type="similarity">
    <text evidence="15 16">Belongs to the XPG/RAD2 endonuclease family. FEN1 subfamily.</text>
</comment>
<evidence type="ECO:0000256" key="15">
    <source>
        <dbReference type="ARBA" id="ARBA00034726"/>
    </source>
</evidence>
<dbReference type="NCBIfam" id="TIGR01509">
    <property type="entry name" value="HAD-SF-IA-v3"/>
    <property type="match status" value="1"/>
</dbReference>
<dbReference type="PRINTS" id="PR00853">
    <property type="entry name" value="XPGRADSUPER"/>
</dbReference>
<keyword evidence="7 16" id="KW-0227">DNA damage</keyword>
<dbReference type="Pfam" id="PF00702">
    <property type="entry name" value="Hydrolase"/>
    <property type="match status" value="1"/>
</dbReference>
<keyword evidence="10 16" id="KW-0460">Magnesium</keyword>
<dbReference type="PANTHER" id="PTHR11081:SF9">
    <property type="entry name" value="FLAP ENDONUCLEASE 1"/>
    <property type="match status" value="1"/>
</dbReference>
<dbReference type="NCBIfam" id="TIGR02247">
    <property type="entry name" value="HAD-1A3-hyp"/>
    <property type="match status" value="1"/>
</dbReference>
<evidence type="ECO:0000256" key="9">
    <source>
        <dbReference type="ARBA" id="ARBA00022839"/>
    </source>
</evidence>
<dbReference type="InterPro" id="IPR006086">
    <property type="entry name" value="XPG-I_dom"/>
</dbReference>
<keyword evidence="4 16" id="KW-0540">Nuclease</keyword>
<evidence type="ECO:0000256" key="10">
    <source>
        <dbReference type="ARBA" id="ARBA00022842"/>
    </source>
</evidence>
<evidence type="ECO:0000259" key="19">
    <source>
        <dbReference type="SMART" id="SM00485"/>
    </source>
</evidence>
<dbReference type="PANTHER" id="PTHR11081">
    <property type="entry name" value="FLAP ENDONUCLEASE FAMILY MEMBER"/>
    <property type="match status" value="1"/>
</dbReference>
<dbReference type="Pfam" id="PF00752">
    <property type="entry name" value="XPG_N"/>
    <property type="match status" value="1"/>
</dbReference>
<dbReference type="Gene3D" id="3.40.50.1000">
    <property type="entry name" value="HAD superfamily/HAD-like"/>
    <property type="match status" value="1"/>
</dbReference>
<dbReference type="CDD" id="cd09907">
    <property type="entry name" value="H3TH_FEN1-Euk"/>
    <property type="match status" value="1"/>
</dbReference>
<evidence type="ECO:0000256" key="3">
    <source>
        <dbReference type="ARBA" id="ARBA00022705"/>
    </source>
</evidence>
<feature type="domain" description="XPG-I" evidence="18">
    <location>
        <begin position="394"/>
        <end position="466"/>
    </location>
</feature>
<protein>
    <recommendedName>
        <fullName evidence="16">Flap endonuclease 1</fullName>
        <shortName evidence="16">FEN-1</shortName>
        <ecNumber evidence="16">3.1.-.-</ecNumber>
    </recommendedName>
    <alternativeName>
        <fullName evidence="16">Flap structure-specific endonuclease 1</fullName>
    </alternativeName>
</protein>
<comment type="cofactor">
    <cofactor evidence="16">
        <name>Mg(2+)</name>
        <dbReference type="ChEBI" id="CHEBI:18420"/>
    </cofactor>
    <text evidence="16">Binds 2 magnesium ions per subunit. They probably participate in the reaction catalyzed by the enzyme. May bind an additional third magnesium ion after substrate binding.</text>
</comment>
<dbReference type="InterPro" id="IPR006084">
    <property type="entry name" value="XPG/Rad2"/>
</dbReference>
<dbReference type="AlphaFoldDB" id="A0A915YXR5"/>
<proteinExistence type="inferred from homology"/>
<evidence type="ECO:0000256" key="16">
    <source>
        <dbReference type="HAMAP-Rule" id="MF_03140"/>
    </source>
</evidence>
<comment type="function">
    <text evidence="16">Structure-specific nuclease with 5'-flap endonuclease and 5'-3' exonuclease activities involved in DNA replication and repair. During DNA replication, cleaves the 5'-overhanging flap structure that is generated by displacement synthesis when DNA polymerase encounters the 5'-end of a downstream Okazaki fragment. It enters the flap from the 5'-end and then tracks to cleave the flap base, leaving a nick for ligation. Also involved in the long patch base excision repair (LP-BER) pathway, by cleaving within the apurinic/apyrimidinic (AP) site-terminated flap. Acts as a genome stabilization factor that prevents flaps from equilibrating into structures that lead to duplications and deletions. Also possesses 5'-3' exonuclease activity on nicked or gapped double-stranded DNA, and exhibits RNase H activity. Also involved in replication and repair of rDNA and in repairing mitochondrial DNA.</text>
</comment>
<comment type="subcellular location">
    <subcellularLocation>
        <location evidence="1 16">Mitochondrion</location>
    </subcellularLocation>
    <subcellularLocation>
        <location evidence="16">Nucleus</location>
        <location evidence="16">Nucleolus</location>
    </subcellularLocation>
    <subcellularLocation>
        <location evidence="16">Nucleus</location>
        <location evidence="16">Nucleoplasm</location>
    </subcellularLocation>
    <text evidence="16">Resides mostly in the nucleoli and relocalizes to the nucleoplasm upon DNA damage.</text>
</comment>
<dbReference type="SUPFAM" id="SSF47807">
    <property type="entry name" value="5' to 3' exonuclease, C-terminal subdomain"/>
    <property type="match status" value="1"/>
</dbReference>
<name>A0A915YXR5_9GLOM</name>
<dbReference type="GO" id="GO:0005730">
    <property type="term" value="C:nucleolus"/>
    <property type="evidence" value="ECO:0007669"/>
    <property type="project" value="UniProtKB-SubCell"/>
</dbReference>
<dbReference type="GO" id="GO:0008409">
    <property type="term" value="F:5'-3' exonuclease activity"/>
    <property type="evidence" value="ECO:0007669"/>
    <property type="project" value="UniProtKB-UniRule"/>
</dbReference>
<accession>A0A915YXR5</accession>
<feature type="domain" description="XPG N-terminal" evidence="19">
    <location>
        <begin position="254"/>
        <end position="355"/>
    </location>
</feature>
<evidence type="ECO:0000256" key="7">
    <source>
        <dbReference type="ARBA" id="ARBA00022763"/>
    </source>
</evidence>
<feature type="compositionally biased region" description="Basic residues" evidence="17">
    <location>
        <begin position="617"/>
        <end position="633"/>
    </location>
</feature>
<keyword evidence="12 16" id="KW-0496">Mitochondrion</keyword>
<keyword evidence="8 16" id="KW-0378">Hydrolase</keyword>
<evidence type="ECO:0000256" key="1">
    <source>
        <dbReference type="ARBA" id="ARBA00004173"/>
    </source>
</evidence>
<comment type="caution">
    <text evidence="20">The sequence shown here is derived from an EMBL/GenBank/DDBJ whole genome shotgun (WGS) entry which is preliminary data.</text>
</comment>